<comment type="caution">
    <text evidence="1">The sequence shown here is derived from an EMBL/GenBank/DDBJ whole genome shotgun (WGS) entry which is preliminary data.</text>
</comment>
<dbReference type="InterPro" id="IPR036629">
    <property type="entry name" value="YjbJ_sf"/>
</dbReference>
<dbReference type="EMBL" id="DOEK01000029">
    <property type="protein sequence ID" value="HBP30483.1"/>
    <property type="molecule type" value="Genomic_DNA"/>
</dbReference>
<dbReference type="Proteomes" id="UP000264036">
    <property type="component" value="Unassembled WGS sequence"/>
</dbReference>
<sequence>MEGFKDAKWDDIKGSVTTQWSRLNDGDVKQINGHADKLVTAIKDKYSVTQPEAEKQVQEFIDKKQPAAV</sequence>
<gene>
    <name evidence="1" type="ORF">DD666_13830</name>
</gene>
<accession>A0A356LHI9</accession>
<name>A0A356LHI9_9BURK</name>
<dbReference type="Gene3D" id="1.10.1470.10">
    <property type="entry name" value="YjbJ"/>
    <property type="match status" value="1"/>
</dbReference>
<evidence type="ECO:0000313" key="1">
    <source>
        <dbReference type="EMBL" id="HBP30483.1"/>
    </source>
</evidence>
<proteinExistence type="predicted"/>
<protein>
    <submittedName>
        <fullName evidence="1">CsbD family protein</fullName>
    </submittedName>
</protein>
<evidence type="ECO:0000313" key="2">
    <source>
        <dbReference type="Proteomes" id="UP000264036"/>
    </source>
</evidence>
<organism evidence="1 2">
    <name type="scientific">Advenella kashmirensis</name>
    <dbReference type="NCBI Taxonomy" id="310575"/>
    <lineage>
        <taxon>Bacteria</taxon>
        <taxon>Pseudomonadati</taxon>
        <taxon>Pseudomonadota</taxon>
        <taxon>Betaproteobacteria</taxon>
        <taxon>Burkholderiales</taxon>
        <taxon>Alcaligenaceae</taxon>
    </lineage>
</organism>
<dbReference type="AlphaFoldDB" id="A0A356LHI9"/>
<dbReference type="SUPFAM" id="SSF69047">
    <property type="entry name" value="Hypothetical protein YjbJ"/>
    <property type="match status" value="1"/>
</dbReference>
<reference evidence="1 2" key="1">
    <citation type="journal article" date="2018" name="Nat. Biotechnol.">
        <title>A standardized bacterial taxonomy based on genome phylogeny substantially revises the tree of life.</title>
        <authorList>
            <person name="Parks D.H."/>
            <person name="Chuvochina M."/>
            <person name="Waite D.W."/>
            <person name="Rinke C."/>
            <person name="Skarshewski A."/>
            <person name="Chaumeil P.A."/>
            <person name="Hugenholtz P."/>
        </authorList>
    </citation>
    <scope>NUCLEOTIDE SEQUENCE [LARGE SCALE GENOMIC DNA]</scope>
    <source>
        <strain evidence="1">UBA10707</strain>
    </source>
</reference>